<organism evidence="1 2">
    <name type="scientific">Ixodes persulcatus</name>
    <name type="common">Taiga tick</name>
    <dbReference type="NCBI Taxonomy" id="34615"/>
    <lineage>
        <taxon>Eukaryota</taxon>
        <taxon>Metazoa</taxon>
        <taxon>Ecdysozoa</taxon>
        <taxon>Arthropoda</taxon>
        <taxon>Chelicerata</taxon>
        <taxon>Arachnida</taxon>
        <taxon>Acari</taxon>
        <taxon>Parasitiformes</taxon>
        <taxon>Ixodida</taxon>
        <taxon>Ixodoidea</taxon>
        <taxon>Ixodidae</taxon>
        <taxon>Ixodinae</taxon>
        <taxon>Ixodes</taxon>
    </lineage>
</organism>
<sequence length="310" mass="32815">MQGGGNGGRPDTSKVMRSAVRALRFRLDRVGRRLSALNEENQTLFSRLAFLRCENAKLHQARMSDLYHDCALDKERSKLKSVIDGTSTPTAAVSPMLSTPTPTSLFSAGSSSAAATAVAAAEQDPWTLPSATPGRPRLLADAMSPSTSSASLDAILSPRRLLPATPGFPPPSQQVAGLPLSFFGNMQGPRSATSFQDVSEDPLFLCADLFEDNTSDDSMTTNVAGSLKGSTDVAASTSTAAKAFSSTSTVASDVAVAPKDQQQTRSTTSLRPSERKRMKMRVSKDGEDAGMAEPEDRAEPRYSTSSSSLD</sequence>
<dbReference type="Proteomes" id="UP000805193">
    <property type="component" value="Unassembled WGS sequence"/>
</dbReference>
<evidence type="ECO:0000313" key="2">
    <source>
        <dbReference type="Proteomes" id="UP000805193"/>
    </source>
</evidence>
<dbReference type="EMBL" id="JABSTQ010011020">
    <property type="protein sequence ID" value="KAG0415851.1"/>
    <property type="molecule type" value="Genomic_DNA"/>
</dbReference>
<evidence type="ECO:0000313" key="1">
    <source>
        <dbReference type="EMBL" id="KAG0415851.1"/>
    </source>
</evidence>
<proteinExistence type="predicted"/>
<gene>
    <name evidence="1" type="ORF">HPB47_006992</name>
</gene>
<comment type="caution">
    <text evidence="1">The sequence shown here is derived from an EMBL/GenBank/DDBJ whole genome shotgun (WGS) entry which is preliminary data.</text>
</comment>
<reference evidence="1 2" key="1">
    <citation type="journal article" date="2020" name="Cell">
        <title>Large-Scale Comparative Analyses of Tick Genomes Elucidate Their Genetic Diversity and Vector Capacities.</title>
        <authorList>
            <consortium name="Tick Genome and Microbiome Consortium (TIGMIC)"/>
            <person name="Jia N."/>
            <person name="Wang J."/>
            <person name="Shi W."/>
            <person name="Du L."/>
            <person name="Sun Y."/>
            <person name="Zhan W."/>
            <person name="Jiang J.F."/>
            <person name="Wang Q."/>
            <person name="Zhang B."/>
            <person name="Ji P."/>
            <person name="Bell-Sakyi L."/>
            <person name="Cui X.M."/>
            <person name="Yuan T.T."/>
            <person name="Jiang B.G."/>
            <person name="Yang W.F."/>
            <person name="Lam T.T."/>
            <person name="Chang Q.C."/>
            <person name="Ding S.J."/>
            <person name="Wang X.J."/>
            <person name="Zhu J.G."/>
            <person name="Ruan X.D."/>
            <person name="Zhao L."/>
            <person name="Wei J.T."/>
            <person name="Ye R.Z."/>
            <person name="Que T.C."/>
            <person name="Du C.H."/>
            <person name="Zhou Y.H."/>
            <person name="Cheng J.X."/>
            <person name="Dai P.F."/>
            <person name="Guo W.B."/>
            <person name="Han X.H."/>
            <person name="Huang E.J."/>
            <person name="Li L.F."/>
            <person name="Wei W."/>
            <person name="Gao Y.C."/>
            <person name="Liu J.Z."/>
            <person name="Shao H.Z."/>
            <person name="Wang X."/>
            <person name="Wang C.C."/>
            <person name="Yang T.C."/>
            <person name="Huo Q.B."/>
            <person name="Li W."/>
            <person name="Chen H.Y."/>
            <person name="Chen S.E."/>
            <person name="Zhou L.G."/>
            <person name="Ni X.B."/>
            <person name="Tian J.H."/>
            <person name="Sheng Y."/>
            <person name="Liu T."/>
            <person name="Pan Y.S."/>
            <person name="Xia L.Y."/>
            <person name="Li J."/>
            <person name="Zhao F."/>
            <person name="Cao W.C."/>
        </authorList>
    </citation>
    <scope>NUCLEOTIDE SEQUENCE [LARGE SCALE GENOMIC DNA]</scope>
    <source>
        <strain evidence="1">Iper-2018</strain>
    </source>
</reference>
<keyword evidence="2" id="KW-1185">Reference proteome</keyword>
<accession>A0AC60P909</accession>
<protein>
    <submittedName>
        <fullName evidence="1">Uncharacterized protein</fullName>
    </submittedName>
</protein>
<name>A0AC60P909_IXOPE</name>